<reference evidence="9" key="1">
    <citation type="submission" date="2020-05" db="EMBL/GenBank/DDBJ databases">
        <authorList>
            <person name="Chiriac C."/>
            <person name="Salcher M."/>
            <person name="Ghai R."/>
            <person name="Kavagutti S V."/>
        </authorList>
    </citation>
    <scope>NUCLEOTIDE SEQUENCE</scope>
</reference>
<dbReference type="Gene3D" id="3.30.70.260">
    <property type="match status" value="1"/>
</dbReference>
<dbReference type="NCBIfam" id="NF002895">
    <property type="entry name" value="PRK03381.1"/>
    <property type="match status" value="1"/>
</dbReference>
<evidence type="ECO:0000259" key="7">
    <source>
        <dbReference type="PROSITE" id="PS51671"/>
    </source>
</evidence>
<proteinExistence type="inferred from homology"/>
<dbReference type="InterPro" id="IPR002934">
    <property type="entry name" value="Polymerase_NTP_transf_dom"/>
</dbReference>
<dbReference type="SMART" id="SM00471">
    <property type="entry name" value="HDc"/>
    <property type="match status" value="1"/>
</dbReference>
<keyword evidence="2" id="KW-0548">Nucleotidyltransferase</keyword>
<dbReference type="InterPro" id="IPR010043">
    <property type="entry name" value="UTase/UR"/>
</dbReference>
<dbReference type="InterPro" id="IPR003607">
    <property type="entry name" value="HD/PDEase_dom"/>
</dbReference>
<dbReference type="HAMAP" id="MF_00277">
    <property type="entry name" value="PII_uridylyl_transf"/>
    <property type="match status" value="1"/>
</dbReference>
<dbReference type="InterPro" id="IPR043519">
    <property type="entry name" value="NT_sf"/>
</dbReference>
<keyword evidence="4" id="KW-0378">Hydrolase</keyword>
<dbReference type="CDD" id="cd04899">
    <property type="entry name" value="ACT_ACR-UUR-like_2"/>
    <property type="match status" value="1"/>
</dbReference>
<feature type="domain" description="ACT" evidence="7">
    <location>
        <begin position="583"/>
        <end position="660"/>
    </location>
</feature>
<dbReference type="PANTHER" id="PTHR47320:SF1">
    <property type="entry name" value="BIFUNCTIONAL URIDYLYLTRANSFERASE_URIDYLYL-REMOVING ENZYME"/>
    <property type="match status" value="1"/>
</dbReference>
<dbReference type="Pfam" id="PF01966">
    <property type="entry name" value="HD"/>
    <property type="match status" value="1"/>
</dbReference>
<dbReference type="AlphaFoldDB" id="A0A6J7PGQ4"/>
<dbReference type="PROSITE" id="PS51671">
    <property type="entry name" value="ACT"/>
    <property type="match status" value="2"/>
</dbReference>
<evidence type="ECO:0000259" key="8">
    <source>
        <dbReference type="PROSITE" id="PS51831"/>
    </source>
</evidence>
<dbReference type="SUPFAM" id="SSF81593">
    <property type="entry name" value="Nucleotidyltransferase substrate binding subunit/domain"/>
    <property type="match status" value="1"/>
</dbReference>
<evidence type="ECO:0000256" key="3">
    <source>
        <dbReference type="ARBA" id="ARBA00022737"/>
    </source>
</evidence>
<dbReference type="SUPFAM" id="SSF81301">
    <property type="entry name" value="Nucleotidyltransferase"/>
    <property type="match status" value="1"/>
</dbReference>
<dbReference type="Pfam" id="PF08335">
    <property type="entry name" value="GlnD_UR_UTase"/>
    <property type="match status" value="2"/>
</dbReference>
<evidence type="ECO:0000256" key="2">
    <source>
        <dbReference type="ARBA" id="ARBA00022695"/>
    </source>
</evidence>
<dbReference type="InterPro" id="IPR045865">
    <property type="entry name" value="ACT-like_dom_sf"/>
</dbReference>
<dbReference type="Gene3D" id="1.10.3090.10">
    <property type="entry name" value="cca-adding enzyme, domain 2"/>
    <property type="match status" value="1"/>
</dbReference>
<feature type="domain" description="ACT" evidence="7">
    <location>
        <begin position="691"/>
        <end position="760"/>
    </location>
</feature>
<keyword evidence="1" id="KW-0808">Transferase</keyword>
<dbReference type="InterPro" id="IPR013546">
    <property type="entry name" value="PII_UdlTrfase/GS_AdlTrfase"/>
</dbReference>
<accession>A0A6J7PGQ4</accession>
<evidence type="ECO:0000313" key="9">
    <source>
        <dbReference type="EMBL" id="CAB5001892.1"/>
    </source>
</evidence>
<dbReference type="PIRSF" id="PIRSF006288">
    <property type="entry name" value="PII_uridyltransf"/>
    <property type="match status" value="1"/>
</dbReference>
<dbReference type="InterPro" id="IPR006674">
    <property type="entry name" value="HD_domain"/>
</dbReference>
<dbReference type="Pfam" id="PF01909">
    <property type="entry name" value="NTP_transf_2"/>
    <property type="match status" value="1"/>
</dbReference>
<evidence type="ECO:0000256" key="1">
    <source>
        <dbReference type="ARBA" id="ARBA00022679"/>
    </source>
</evidence>
<dbReference type="SUPFAM" id="SSF109604">
    <property type="entry name" value="HD-domain/PDEase-like"/>
    <property type="match status" value="1"/>
</dbReference>
<dbReference type="CDD" id="cd05401">
    <property type="entry name" value="NT_GlnE_GlnD_like"/>
    <property type="match status" value="1"/>
</dbReference>
<dbReference type="GO" id="GO:0016787">
    <property type="term" value="F:hydrolase activity"/>
    <property type="evidence" value="ECO:0007669"/>
    <property type="project" value="UniProtKB-KW"/>
</dbReference>
<dbReference type="EMBL" id="CAFBPB010000047">
    <property type="protein sequence ID" value="CAB5001892.1"/>
    <property type="molecule type" value="Genomic_DNA"/>
</dbReference>
<dbReference type="PROSITE" id="PS51831">
    <property type="entry name" value="HD"/>
    <property type="match status" value="1"/>
</dbReference>
<evidence type="ECO:0000256" key="6">
    <source>
        <dbReference type="ARBA" id="ARBA00023268"/>
    </source>
</evidence>
<organism evidence="9">
    <name type="scientific">freshwater metagenome</name>
    <dbReference type="NCBI Taxonomy" id="449393"/>
    <lineage>
        <taxon>unclassified sequences</taxon>
        <taxon>metagenomes</taxon>
        <taxon>ecological metagenomes</taxon>
    </lineage>
</organism>
<sequence length="760" mass="83523">MGTRERRARSNESDRYLRSLYHLAIEKFSIEEKGIAVAAVGGYGRGELSPGSDLDILILHTDAHNEDLLSKFVNELLYPIWDKAHQSELIPTSVDHSVRTRTQTRDAAHDDLRVALGLLDIRLVAGDADLVAGVQSDAIDEWRRDSKRRLGQLRVSMQERHEKAGELAYLLEPDLKEARGGLRDINALRAVALSGAVEVPIERISHAEAALNNAREALHIVSGRNRDQLLFQEQDKVAEFLKYSDADALMAELATSARSVDYVIQSMWHRLDHRGKDGLGRFLRKPRVTSVAKNISVLHQEVIIDHDIDFKSDPVLPLRAAATAAQLGLPLSLDSCMQLAANFHELPNPWPREARENLVALIGAGSAMVQVWEALDQEGIITDLLPEWSPLRSLPQRNVLHRHTVDRHMVETAVHAAALTRQVHRPDLLLVAALFHDLGKGTQADHSVRGAELIVPLVRRLGFPESDVKTLELLVAHHLLISATATRRDLDDPATVASIIAVIPDVQTLELLHALSIADGEATGRTAWSPWKASLVADLVNRVRIAMSDNTIAPEPELSAEQRAFAEIGALRVDVLEHDGDYAIEIIAPDRPGLLSVVAGVLNLARLDVRSARTRSHGSAAVMRWIVSLDPFASAPTADKLRSDIDAALQGKANLENRLAERARAYDQLPSIAVPPAIVETFPDASSAATVLEVRSHDRVGLLFRIGDAVTRSRVDIRSAIVTTLGAEAIDTLYVLEISGEQLTPERAREVAAKIEESLR</sequence>
<protein>
    <submittedName>
        <fullName evidence="9">Unannotated protein</fullName>
    </submittedName>
</protein>
<keyword evidence="3" id="KW-0677">Repeat</keyword>
<gene>
    <name evidence="9" type="ORF">UFOPK4049_00488</name>
</gene>
<evidence type="ECO:0000256" key="4">
    <source>
        <dbReference type="ARBA" id="ARBA00022801"/>
    </source>
</evidence>
<dbReference type="PANTHER" id="PTHR47320">
    <property type="entry name" value="BIFUNCTIONAL URIDYLYLTRANSFERASE/URIDYLYL-REMOVING ENZYME"/>
    <property type="match status" value="1"/>
</dbReference>
<evidence type="ECO:0000256" key="5">
    <source>
        <dbReference type="ARBA" id="ARBA00022842"/>
    </source>
</evidence>
<dbReference type="GO" id="GO:0008773">
    <property type="term" value="F:[protein-PII] uridylyltransferase activity"/>
    <property type="evidence" value="ECO:0007669"/>
    <property type="project" value="InterPro"/>
</dbReference>
<dbReference type="SUPFAM" id="SSF55021">
    <property type="entry name" value="ACT-like"/>
    <property type="match status" value="2"/>
</dbReference>
<feature type="domain" description="HD" evidence="8">
    <location>
        <begin position="405"/>
        <end position="512"/>
    </location>
</feature>
<keyword evidence="6" id="KW-0511">Multifunctional enzyme</keyword>
<keyword evidence="5" id="KW-0460">Magnesium</keyword>
<name>A0A6J7PGQ4_9ZZZZ</name>
<dbReference type="InterPro" id="IPR002912">
    <property type="entry name" value="ACT_dom"/>
</dbReference>